<feature type="transmembrane region" description="Helical" evidence="1">
    <location>
        <begin position="445"/>
        <end position="464"/>
    </location>
</feature>
<feature type="transmembrane region" description="Helical" evidence="1">
    <location>
        <begin position="470"/>
        <end position="492"/>
    </location>
</feature>
<feature type="transmembrane region" description="Helical" evidence="1">
    <location>
        <begin position="125"/>
        <end position="146"/>
    </location>
</feature>
<accession>A0A6C0KT53</accession>
<organism evidence="2">
    <name type="scientific">viral metagenome</name>
    <dbReference type="NCBI Taxonomy" id="1070528"/>
    <lineage>
        <taxon>unclassified sequences</taxon>
        <taxon>metagenomes</taxon>
        <taxon>organismal metagenomes</taxon>
    </lineage>
</organism>
<keyword evidence="1" id="KW-0472">Membrane</keyword>
<proteinExistence type="predicted"/>
<keyword evidence="1" id="KW-1133">Transmembrane helix</keyword>
<name>A0A6C0KT53_9ZZZZ</name>
<feature type="transmembrane region" description="Helical" evidence="1">
    <location>
        <begin position="85"/>
        <end position="105"/>
    </location>
</feature>
<dbReference type="EMBL" id="MN740981">
    <property type="protein sequence ID" value="QHU21152.1"/>
    <property type="molecule type" value="Genomic_DNA"/>
</dbReference>
<evidence type="ECO:0000256" key="1">
    <source>
        <dbReference type="SAM" id="Phobius"/>
    </source>
</evidence>
<keyword evidence="1" id="KW-0812">Transmembrane</keyword>
<protein>
    <submittedName>
        <fullName evidence="2">Uncharacterized protein</fullName>
    </submittedName>
</protein>
<sequence>MGIPEIPGIPENFNFKFDKIVIGGFILLSTINIFLFINYVQKLDYYIKYATYMQHECDNQLTLEKYTMRSIMFNNKDSLSIKKGAFYYTSIILVVYLVILFAIIFSKIFLKITSDYHPDTIPIQILIPIFIGLLNIFIFVMTYNYINIINNLDIYGTTISQIEGELKSYIFTGPIPITSDIASLFNDSTPLLKYEKILLNRITRIEKLSSFNDAITNFNNAINTNNMQYIINYIDFYNDQSYLLQIYIAYTLSTKGNASAAATAGAVGSGANGGLGIYSIFEPIPDTYVGAGNGIKLLQNANGTGTGTGNGNLPGSLAYVCIIIQRVIVSKMGNLQETNDTNFSNTVDAVITDYNTSFGYLMINGVKAEGGAGPAYYASFMDYTNDLPLIYNIESIDQTIQNIKTLSDYNNVNILYDTRIDTHYTGRNYTPYNSNFETGVLNMKFMGLIVLALLLYIVFRSILFNQLMSLQNIIIVFLMCFFTVLFILSIIWRF</sequence>
<reference evidence="2" key="1">
    <citation type="journal article" date="2020" name="Nature">
        <title>Giant virus diversity and host interactions through global metagenomics.</title>
        <authorList>
            <person name="Schulz F."/>
            <person name="Roux S."/>
            <person name="Paez-Espino D."/>
            <person name="Jungbluth S."/>
            <person name="Walsh D.A."/>
            <person name="Denef V.J."/>
            <person name="McMahon K.D."/>
            <person name="Konstantinidis K.T."/>
            <person name="Eloe-Fadrosh E.A."/>
            <person name="Kyrpides N.C."/>
            <person name="Woyke T."/>
        </authorList>
    </citation>
    <scope>NUCLEOTIDE SEQUENCE</scope>
    <source>
        <strain evidence="2">GVMAG-S-3300013094-100</strain>
    </source>
</reference>
<evidence type="ECO:0000313" key="2">
    <source>
        <dbReference type="EMBL" id="QHU21152.1"/>
    </source>
</evidence>
<feature type="transmembrane region" description="Helical" evidence="1">
    <location>
        <begin position="20"/>
        <end position="40"/>
    </location>
</feature>
<dbReference type="AlphaFoldDB" id="A0A6C0KT53"/>